<reference evidence="2 3" key="1">
    <citation type="submission" date="2017-07" db="EMBL/GenBank/DDBJ databases">
        <authorList>
            <person name="Talla V."/>
            <person name="Backstrom N."/>
        </authorList>
    </citation>
    <scope>NUCLEOTIDE SEQUENCE [LARGE SCALE GENOMIC DNA]</scope>
</reference>
<feature type="region of interest" description="Disordered" evidence="1">
    <location>
        <begin position="1940"/>
        <end position="1959"/>
    </location>
</feature>
<feature type="compositionally biased region" description="Polar residues" evidence="1">
    <location>
        <begin position="1299"/>
        <end position="1311"/>
    </location>
</feature>
<feature type="compositionally biased region" description="Polar residues" evidence="1">
    <location>
        <begin position="1048"/>
        <end position="1062"/>
    </location>
</feature>
<dbReference type="EMBL" id="FZQP02006915">
    <property type="protein sequence ID" value="VVD04952.1"/>
    <property type="molecule type" value="Genomic_DNA"/>
</dbReference>
<feature type="region of interest" description="Disordered" evidence="1">
    <location>
        <begin position="1043"/>
        <end position="1062"/>
    </location>
</feature>
<feature type="region of interest" description="Disordered" evidence="1">
    <location>
        <begin position="1298"/>
        <end position="1317"/>
    </location>
</feature>
<dbReference type="Proteomes" id="UP000324832">
    <property type="component" value="Unassembled WGS sequence"/>
</dbReference>
<evidence type="ECO:0000313" key="2">
    <source>
        <dbReference type="EMBL" id="VVD04952.1"/>
    </source>
</evidence>
<feature type="compositionally biased region" description="Low complexity" evidence="1">
    <location>
        <begin position="1076"/>
        <end position="1092"/>
    </location>
</feature>
<evidence type="ECO:0000256" key="1">
    <source>
        <dbReference type="SAM" id="MobiDB-lite"/>
    </source>
</evidence>
<feature type="compositionally biased region" description="Acidic residues" evidence="1">
    <location>
        <begin position="1946"/>
        <end position="1956"/>
    </location>
</feature>
<protein>
    <submittedName>
        <fullName evidence="2">Uncharacterized protein</fullName>
    </submittedName>
</protein>
<feature type="region of interest" description="Disordered" evidence="1">
    <location>
        <begin position="1072"/>
        <end position="1105"/>
    </location>
</feature>
<organism evidence="2 3">
    <name type="scientific">Leptidea sinapis</name>
    <dbReference type="NCBI Taxonomy" id="189913"/>
    <lineage>
        <taxon>Eukaryota</taxon>
        <taxon>Metazoa</taxon>
        <taxon>Ecdysozoa</taxon>
        <taxon>Arthropoda</taxon>
        <taxon>Hexapoda</taxon>
        <taxon>Insecta</taxon>
        <taxon>Pterygota</taxon>
        <taxon>Neoptera</taxon>
        <taxon>Endopterygota</taxon>
        <taxon>Lepidoptera</taxon>
        <taxon>Glossata</taxon>
        <taxon>Ditrysia</taxon>
        <taxon>Papilionoidea</taxon>
        <taxon>Pieridae</taxon>
        <taxon>Dismorphiinae</taxon>
        <taxon>Leptidea</taxon>
    </lineage>
</organism>
<gene>
    <name evidence="2" type="ORF">LSINAPIS_LOCUS14598</name>
</gene>
<sequence>MKDTRGACLTEKAFINYHKKYDLYASRTVVYDSDSADCEVYKDFSCQYDSKRDNVICTCKRSRNTSHRKTRKALRAPDRYSASWRPRSNTDIAVGSVKASRRRTRRIYLPETRERGVECLNPFQFTTRRNENNVDSYCEQKKTSSKCVGSAIALSKKVGICEKLSPFVHTKSGTTSPVIFIHESNDEKQKCDSALRVNCRVPIIEEFANVKEKSIEGIKKGPISGQKEEILQNNKASPKSETKTQHVETMNDLKDFSSDSLVQHIHDLEFPSFDKHSRTSIDIIENEIEREYINMFASKKESPAPVAEKLPPNLKSSSVLKRRFEALRRGFQKKQDSCNHTIVENLPAQESTQSHKDVSIASDPPSLEARSYSKTKIYSPYVSFIHPYKFERSTTDTNKRSQISKTYDGVLSNDVIDNEQKGVKGMFNLWGKKFNLENDNSKEPCPNALVLQKETDKQTKKVEIVEPKRKNDEDKKCDKKGVKKFSFFKKRTREKAKEVFQPNVTTGRCEVKDGLTIKIDGITTKDISPPNSDKCNTLPDNYNSILCKTWLKQFLTNNVDSCKSVQLRWNNEMYSRSSSTVSELLECVYRNTNLVITSSSTTDSTTVSSSYFRNNKTRVKFIPKQVEAWMIPKTIFDTQFKTVDLLTKSTKGKRISRDNIKVSYSGKKWVINKFADGSKMEIVLNSKNFVSSCKDESSEYIFIDISKGFLSDANNEQSSDEEVYKITDYESPCSNTYLYKHKNNGFEIGDHVSNNIQVSRTKDNKQAESIDNTKNKRPPLRRDVVIQGSQVYIGIITQRDIMRDIKKPILQIHDDILDEESSHGFESVRKCPLAESYLQDYYRDCIPMGMDLFSCCASDSQVKCSFINNSLNSLNQGDGSKSCPNIYDEYGASNIVLSCGNSSCSQCMVINEVRNTEEKKASYFGKLTGKTTEINTDKRILPKDSIEVFKRRKIYAKSHKSCWNSPEFCSKTDKASSLEKLKPTLIECPKSVNECLKPPIQRNKKCCKKRVMLPDCEELRLNTKESLLNNKKLEGILSFKGSTEDDSYGNQNKQTRVTTESNVEIPQAPCQKSCLSEKSPPCSKKNSPSCVPKPRDSPKSPVASQNMPFLPPVQQNSCRRCCQGQIIKKKCSIETKTQCPYNPKPQSSGPCRTSSQSICSPKPCMKPSQIPPKTTKGCSPSISPQTRCPHIEQCPNKTKLQPTRPCLTSPKISATSSQIIFCPKQSSSPKPCPKCLKTTNDSSPARSPQHGCTHIPEKCPPDAKLQSLRPWSVSPPLSVTSSQGNCCQKQAPCPKPLQTPKTTKVCSPSRSPKNDCPHKRVPCPIAPNLQSFRPCSTLPSLSATSSRRSCCSTQPPCPNLRKPTPKTTKRNGHSKSPQGSSIRIPRQCPYDPKPQPNFATASQTSPIENTSCTKCQHCCTHTSNDLAKIKQKLSDTFKKICNKLSSYYISRGDQSRSTKIPCPSTPPSVSCPDLGLQQKCCSQNKILGLKLTKTPKPNSSGVKKINACDKCRVIRLNSTEKITINIKDRTPSTEEIRNNFDIKVQDDDGITLFERKDYHTSYKHNTAQTNVIQDLYRDSYIHRLSTPNILNNAVVNSNVFEMQNKCSDLIEINLSIKLKQADKTAPLNDNNHTIYPKGDLISDIALEKSKEVFVVKDQCKEEIENNDNNDININIIIKNSKANEKNTYISSKKKHQPKDTDNISIVNLDPLTRKISEKFQIDSTGYKDVISQAYSVKTSHTDLKNEEKEEELKKPSYKDLLRLDETLLTVSSISITERTATEDTLSSFKTNDENIDKIDKSEKFGKSSDTISKLEEINNEKSELALTDIEKNRYKCVAKIPYSYKEKKDMLIKLMEQTSKIKKPQNSAAMKEIRERMHEILASGSSCNENVSERDNKSIEELADVKPDIFKHSDSLQNLQNAGNSISEVDIGKATSAELVYPSEENSNENSDETEESEGKNQHCMCRAMAARLQFNAPGAKPCCCGVSIGKDKEILCDLINSNKSYLIDMKTNYVDVETQNSKYSNSIKQHSIRQTILMTNVSAMVQIKSGEIKRDTFDGFDLTSEAVSTGSVKPFSTGLRENDISCLANILQSNETKRAVLKIYAEKKYTESGPHIVAKLPKFTVNKESEIFQEIKGHKRIEKRNIMLCVD</sequence>
<feature type="region of interest" description="Disordered" evidence="1">
    <location>
        <begin position="1339"/>
        <end position="1402"/>
    </location>
</feature>
<name>A0A5E4R4X6_9NEOP</name>
<proteinExistence type="predicted"/>
<feature type="compositionally biased region" description="Basic residues" evidence="1">
    <location>
        <begin position="1363"/>
        <end position="1373"/>
    </location>
</feature>
<evidence type="ECO:0000313" key="3">
    <source>
        <dbReference type="Proteomes" id="UP000324832"/>
    </source>
</evidence>
<accession>A0A5E4R4X6</accession>
<feature type="compositionally biased region" description="Low complexity" evidence="1">
    <location>
        <begin position="1339"/>
        <end position="1354"/>
    </location>
</feature>
<keyword evidence="3" id="KW-1185">Reference proteome</keyword>